<comment type="caution">
    <text evidence="9">The sequence shown here is derived from an EMBL/GenBank/DDBJ whole genome shotgun (WGS) entry which is preliminary data.</text>
</comment>
<comment type="subcellular location">
    <subcellularLocation>
        <location evidence="1 7">Cell membrane</location>
        <topology evidence="1 7">Multi-pass membrane protein</topology>
    </subcellularLocation>
</comment>
<accession>C4FEC6</accession>
<dbReference type="CDD" id="cd06261">
    <property type="entry name" value="TM_PBP2"/>
    <property type="match status" value="1"/>
</dbReference>
<dbReference type="InterPro" id="IPR000515">
    <property type="entry name" value="MetI-like"/>
</dbReference>
<keyword evidence="6 7" id="KW-0472">Membrane</keyword>
<feature type="transmembrane region" description="Helical" evidence="7">
    <location>
        <begin position="238"/>
        <end position="263"/>
    </location>
</feature>
<dbReference type="InterPro" id="IPR035906">
    <property type="entry name" value="MetI-like_sf"/>
</dbReference>
<evidence type="ECO:0000256" key="5">
    <source>
        <dbReference type="ARBA" id="ARBA00022989"/>
    </source>
</evidence>
<keyword evidence="4 7" id="KW-0812">Transmembrane</keyword>
<evidence type="ECO:0000313" key="10">
    <source>
        <dbReference type="Proteomes" id="UP000006408"/>
    </source>
</evidence>
<feature type="transmembrane region" description="Helical" evidence="7">
    <location>
        <begin position="283"/>
        <end position="309"/>
    </location>
</feature>
<proteinExistence type="inferred from homology"/>
<feature type="transmembrane region" description="Helical" evidence="7">
    <location>
        <begin position="17"/>
        <end position="38"/>
    </location>
</feature>
<dbReference type="GO" id="GO:0005886">
    <property type="term" value="C:plasma membrane"/>
    <property type="evidence" value="ECO:0007669"/>
    <property type="project" value="UniProtKB-SubCell"/>
</dbReference>
<evidence type="ECO:0000313" key="9">
    <source>
        <dbReference type="EMBL" id="EEP21307.1"/>
    </source>
</evidence>
<dbReference type="HOGENOM" id="CLU_036879_0_0_11"/>
<organism evidence="9 10">
    <name type="scientific">Bifidobacterium angulatum DSM 20098 = JCM 7096</name>
    <dbReference type="NCBI Taxonomy" id="518635"/>
    <lineage>
        <taxon>Bacteria</taxon>
        <taxon>Bacillati</taxon>
        <taxon>Actinomycetota</taxon>
        <taxon>Actinomycetes</taxon>
        <taxon>Bifidobacteriales</taxon>
        <taxon>Bifidobacteriaceae</taxon>
        <taxon>Bifidobacterium</taxon>
    </lineage>
</organism>
<dbReference type="GO" id="GO:0055085">
    <property type="term" value="P:transmembrane transport"/>
    <property type="evidence" value="ECO:0007669"/>
    <property type="project" value="InterPro"/>
</dbReference>
<dbReference type="PANTHER" id="PTHR43163">
    <property type="entry name" value="DIPEPTIDE TRANSPORT SYSTEM PERMEASE PROTEIN DPPB-RELATED"/>
    <property type="match status" value="1"/>
</dbReference>
<sequence length="316" mass="34748">MVVEQGVSMGKYLLRRVLQVIPVVLGTTLLVYALVFALPGDPVKAMFGDKPVNPAVAAQIRAEYNLDKPFIVQYFIFLKNALTLDFGKTFSGQLVIDEIGRAFPVTIKLAIMAFVFEAIFGVVFGVISGLKKGKWYDTVILIVSLLLISVPTFVTGFLGQYFLGVKWSILPVTAGNDPTFIDLLMPAMVLGSVSMAYIIRLTRSEISSNIAEDYVRTARAKGMSNRQVMLRHVLRNSLIPVVTYLGQDIAALMGGAMISETIFNIHGIGWLTYQSILKGEGNLVVSIVTLLMLIFVVCNLIVDLLYAALDPRIRYA</sequence>
<dbReference type="InterPro" id="IPR045621">
    <property type="entry name" value="BPD_transp_1_N"/>
</dbReference>
<dbReference type="PANTHER" id="PTHR43163:SF7">
    <property type="entry name" value="DIPEPTIDE-TRANSPORT INTEGRAL MEMBRANE PROTEIN ABC TRANSPORTER DPPB-RELATED"/>
    <property type="match status" value="1"/>
</dbReference>
<evidence type="ECO:0000256" key="3">
    <source>
        <dbReference type="ARBA" id="ARBA00022475"/>
    </source>
</evidence>
<keyword evidence="5 7" id="KW-1133">Transmembrane helix</keyword>
<evidence type="ECO:0000256" key="7">
    <source>
        <dbReference type="RuleBase" id="RU363032"/>
    </source>
</evidence>
<keyword evidence="10" id="KW-1185">Reference proteome</keyword>
<evidence type="ECO:0000256" key="1">
    <source>
        <dbReference type="ARBA" id="ARBA00004651"/>
    </source>
</evidence>
<keyword evidence="2 7" id="KW-0813">Transport</keyword>
<evidence type="ECO:0000256" key="6">
    <source>
        <dbReference type="ARBA" id="ARBA00023136"/>
    </source>
</evidence>
<keyword evidence="3" id="KW-1003">Cell membrane</keyword>
<name>C4FEC6_9BIFI</name>
<feature type="transmembrane region" description="Helical" evidence="7">
    <location>
        <begin position="107"/>
        <end position="127"/>
    </location>
</feature>
<dbReference type="AlphaFoldDB" id="C4FEC6"/>
<dbReference type="STRING" id="1683.Bang102_005180"/>
<dbReference type="EMBL" id="ABYS02000004">
    <property type="protein sequence ID" value="EEP21307.1"/>
    <property type="molecule type" value="Genomic_DNA"/>
</dbReference>
<evidence type="ECO:0000256" key="2">
    <source>
        <dbReference type="ARBA" id="ARBA00022448"/>
    </source>
</evidence>
<dbReference type="Gene3D" id="1.10.3720.10">
    <property type="entry name" value="MetI-like"/>
    <property type="match status" value="1"/>
</dbReference>
<evidence type="ECO:0000259" key="8">
    <source>
        <dbReference type="PROSITE" id="PS50928"/>
    </source>
</evidence>
<dbReference type="SUPFAM" id="SSF161098">
    <property type="entry name" value="MetI-like"/>
    <property type="match status" value="1"/>
</dbReference>
<feature type="transmembrane region" description="Helical" evidence="7">
    <location>
        <begin position="183"/>
        <end position="199"/>
    </location>
</feature>
<dbReference type="Proteomes" id="UP000006408">
    <property type="component" value="Unassembled WGS sequence"/>
</dbReference>
<dbReference type="eggNOG" id="COG0601">
    <property type="taxonomic scope" value="Bacteria"/>
</dbReference>
<evidence type="ECO:0000256" key="4">
    <source>
        <dbReference type="ARBA" id="ARBA00022692"/>
    </source>
</evidence>
<dbReference type="PROSITE" id="PS50928">
    <property type="entry name" value="ABC_TM1"/>
    <property type="match status" value="1"/>
</dbReference>
<feature type="transmembrane region" description="Helical" evidence="7">
    <location>
        <begin position="139"/>
        <end position="163"/>
    </location>
</feature>
<dbReference type="PATRIC" id="fig|518635.7.peg.610"/>
<dbReference type="Pfam" id="PF00528">
    <property type="entry name" value="BPD_transp_1"/>
    <property type="match status" value="1"/>
</dbReference>
<reference evidence="9" key="1">
    <citation type="submission" date="2009-04" db="EMBL/GenBank/DDBJ databases">
        <authorList>
            <person name="Weinstock G."/>
            <person name="Sodergren E."/>
            <person name="Clifton S."/>
            <person name="Fulton L."/>
            <person name="Fulton B."/>
            <person name="Courtney L."/>
            <person name="Fronick C."/>
            <person name="Harrison M."/>
            <person name="Strong C."/>
            <person name="Farmer C."/>
            <person name="Delahaunty K."/>
            <person name="Markovic C."/>
            <person name="Hall O."/>
            <person name="Minx P."/>
            <person name="Tomlinson C."/>
            <person name="Mitreva M."/>
            <person name="Nelson J."/>
            <person name="Hou S."/>
            <person name="Wollam A."/>
            <person name="Pepin K.H."/>
            <person name="Johnson M."/>
            <person name="Bhonagiri V."/>
            <person name="Nash W.E."/>
            <person name="Warren W."/>
            <person name="Chinwalla A."/>
            <person name="Mardis E.R."/>
            <person name="Wilson R.K."/>
        </authorList>
    </citation>
    <scope>NUCLEOTIDE SEQUENCE [LARGE SCALE GENOMIC DNA]</scope>
    <source>
        <strain evidence="9">DSM 20098</strain>
    </source>
</reference>
<dbReference type="Pfam" id="PF19300">
    <property type="entry name" value="BPD_transp_1_N"/>
    <property type="match status" value="1"/>
</dbReference>
<comment type="similarity">
    <text evidence="7">Belongs to the binding-protein-dependent transport system permease family.</text>
</comment>
<protein>
    <submittedName>
        <fullName evidence="9">ABC transporter, permease protein</fullName>
    </submittedName>
</protein>
<feature type="domain" description="ABC transmembrane type-1" evidence="8">
    <location>
        <begin position="103"/>
        <end position="306"/>
    </location>
</feature>
<gene>
    <name evidence="9" type="ORF">BIFANG_02666</name>
</gene>